<keyword evidence="1" id="KW-0813">Transport</keyword>
<evidence type="ECO:0000313" key="4">
    <source>
        <dbReference type="Proteomes" id="UP001526201"/>
    </source>
</evidence>
<dbReference type="EMBL" id="JACKTY010000031">
    <property type="protein sequence ID" value="MCV7227911.1"/>
    <property type="molecule type" value="Genomic_DNA"/>
</dbReference>
<evidence type="ECO:0000259" key="2">
    <source>
        <dbReference type="Pfam" id="PF01895"/>
    </source>
</evidence>
<organism evidence="3 4">
    <name type="scientific">Mycolicibacterium komossense</name>
    <dbReference type="NCBI Taxonomy" id="1779"/>
    <lineage>
        <taxon>Bacteria</taxon>
        <taxon>Bacillati</taxon>
        <taxon>Actinomycetota</taxon>
        <taxon>Actinomycetes</taxon>
        <taxon>Mycobacteriales</taxon>
        <taxon>Mycobacteriaceae</taxon>
        <taxon>Mycolicibacterium</taxon>
    </lineage>
</organism>
<dbReference type="InterPro" id="IPR028366">
    <property type="entry name" value="PhoU"/>
</dbReference>
<feature type="domain" description="PhoU" evidence="2">
    <location>
        <begin position="18"/>
        <end position="100"/>
    </location>
</feature>
<name>A0ABT3CF91_9MYCO</name>
<evidence type="ECO:0000256" key="1">
    <source>
        <dbReference type="ARBA" id="ARBA00022592"/>
    </source>
</evidence>
<sequence>MRTAFRAELDRLTADLGDMCAVARTTMQCASASLVHLDDRSSRRVAPHLQRLDQLHAEVDRSVMSLLALQAPVAHDLRIVVSAIPMAAAAARMGGLANNVDKLARRHRPLPAVPAEGLVHIDAMASVALSQADEVQAAVSTSDAQAALGIAADEDGPMDRLHRELFALVTDPRWAHGPTVAADLVLLGRFYGRFADHLSDIAGRVVFSVTGEHAHSVEAVSATS</sequence>
<keyword evidence="4" id="KW-1185">Reference proteome</keyword>
<proteinExistence type="predicted"/>
<comment type="caution">
    <text evidence="3">The sequence shown here is derived from an EMBL/GenBank/DDBJ whole genome shotgun (WGS) entry which is preliminary data.</text>
</comment>
<dbReference type="InterPro" id="IPR026022">
    <property type="entry name" value="PhoU_dom"/>
</dbReference>
<keyword evidence="1" id="KW-0592">Phosphate transport</keyword>
<protein>
    <submittedName>
        <fullName evidence="3">Phosphate transport system regulatory protein PhoU</fullName>
    </submittedName>
</protein>
<feature type="domain" description="PhoU" evidence="2">
    <location>
        <begin position="122"/>
        <end position="204"/>
    </location>
</feature>
<dbReference type="InterPro" id="IPR038078">
    <property type="entry name" value="PhoU-like_sf"/>
</dbReference>
<dbReference type="SUPFAM" id="SSF109755">
    <property type="entry name" value="PhoU-like"/>
    <property type="match status" value="1"/>
</dbReference>
<dbReference type="Pfam" id="PF01895">
    <property type="entry name" value="PhoU"/>
    <property type="match status" value="2"/>
</dbReference>
<accession>A0ABT3CF91</accession>
<dbReference type="Proteomes" id="UP001526201">
    <property type="component" value="Unassembled WGS sequence"/>
</dbReference>
<evidence type="ECO:0000313" key="3">
    <source>
        <dbReference type="EMBL" id="MCV7227911.1"/>
    </source>
</evidence>
<gene>
    <name evidence="3" type="ORF">H7J73_17990</name>
</gene>
<dbReference type="RefSeq" id="WP_264068953.1">
    <property type="nucleotide sequence ID" value="NZ_JACKTY010000031.1"/>
</dbReference>
<dbReference type="Gene3D" id="1.20.58.220">
    <property type="entry name" value="Phosphate transport system protein phou homolog 2, domain 2"/>
    <property type="match status" value="1"/>
</dbReference>
<dbReference type="PANTHER" id="PTHR42930:SF3">
    <property type="entry name" value="PHOSPHATE-SPECIFIC TRANSPORT SYSTEM ACCESSORY PROTEIN PHOU"/>
    <property type="match status" value="1"/>
</dbReference>
<reference evidence="3 4" key="1">
    <citation type="journal article" date="2022" name="BMC Genomics">
        <title>Comparative genome analysis of mycobacteria focusing on tRNA and non-coding RNA.</title>
        <authorList>
            <person name="Behra P.R.K."/>
            <person name="Pettersson B.M.F."/>
            <person name="Ramesh M."/>
            <person name="Das S."/>
            <person name="Dasgupta S."/>
            <person name="Kirsebom L.A."/>
        </authorList>
    </citation>
    <scope>NUCLEOTIDE SEQUENCE [LARGE SCALE GENOMIC DNA]</scope>
    <source>
        <strain evidence="3 4">DSM 44078</strain>
    </source>
</reference>
<dbReference type="PANTHER" id="PTHR42930">
    <property type="entry name" value="PHOSPHATE-SPECIFIC TRANSPORT SYSTEM ACCESSORY PROTEIN PHOU"/>
    <property type="match status" value="1"/>
</dbReference>